<dbReference type="PIRSF" id="PIRSF018072">
    <property type="entry name" value="UCP018072"/>
    <property type="match status" value="1"/>
</dbReference>
<evidence type="ECO:0000259" key="1">
    <source>
        <dbReference type="Pfam" id="PF13452"/>
    </source>
</evidence>
<keyword evidence="3" id="KW-1185">Reference proteome</keyword>
<gene>
    <name evidence="2" type="ORF">CD32_16225</name>
</gene>
<dbReference type="InterPro" id="IPR029069">
    <property type="entry name" value="HotDog_dom_sf"/>
</dbReference>
<evidence type="ECO:0000313" key="3">
    <source>
        <dbReference type="Proteomes" id="UP000030437"/>
    </source>
</evidence>
<dbReference type="AlphaFoldDB" id="A0A0A3IKM4"/>
<dbReference type="Pfam" id="PF13452">
    <property type="entry name" value="FAS1_DH_region"/>
    <property type="match status" value="1"/>
</dbReference>
<dbReference type="EMBL" id="JPVP01000058">
    <property type="protein sequence ID" value="KGR83378.1"/>
    <property type="molecule type" value="Genomic_DNA"/>
</dbReference>
<dbReference type="CDD" id="cd03441">
    <property type="entry name" value="R_hydratase_like"/>
    <property type="match status" value="1"/>
</dbReference>
<dbReference type="Gene3D" id="3.10.129.10">
    <property type="entry name" value="Hotdog Thioesterase"/>
    <property type="match status" value="1"/>
</dbReference>
<feature type="domain" description="FAS1-like dehydratase" evidence="1">
    <location>
        <begin position="7"/>
        <end position="134"/>
    </location>
</feature>
<reference evidence="2 3" key="1">
    <citation type="submission" date="2014-02" db="EMBL/GenBank/DDBJ databases">
        <title>Draft genome sequence of Lysinibacillus odysseyi NBRC 100172.</title>
        <authorList>
            <person name="Zhang F."/>
            <person name="Wang G."/>
            <person name="Zhang L."/>
        </authorList>
    </citation>
    <scope>NUCLEOTIDE SEQUENCE [LARGE SCALE GENOMIC DNA]</scope>
    <source>
        <strain evidence="2 3">NBRC 100172</strain>
    </source>
</reference>
<protein>
    <submittedName>
        <fullName evidence="2">Dehydratase</fullName>
    </submittedName>
</protein>
<name>A0A0A3IKM4_9BACI</name>
<sequence>MEVTKEHIGLSTERYKVDIEKGHIRRFCQAIGDTNPLFLDEQAATESAYGGLIAPLTFPVALSDEKVTFPLKLDVRRMLHGEQEFIYYKPLRSETSYTAQMKVADVYEREGKSGKMKFIILDTEFRDDNDELVVVSRTNIIYRTLQGAMK</sequence>
<dbReference type="STRING" id="1220589.CD32_16225"/>
<dbReference type="InterPro" id="IPR039569">
    <property type="entry name" value="FAS1-like_DH_region"/>
</dbReference>
<dbReference type="Proteomes" id="UP000030437">
    <property type="component" value="Unassembled WGS sequence"/>
</dbReference>
<organism evidence="2 3">
    <name type="scientific">Lysinibacillus odysseyi 34hs-1 = NBRC 100172</name>
    <dbReference type="NCBI Taxonomy" id="1220589"/>
    <lineage>
        <taxon>Bacteria</taxon>
        <taxon>Bacillati</taxon>
        <taxon>Bacillota</taxon>
        <taxon>Bacilli</taxon>
        <taxon>Bacillales</taxon>
        <taxon>Bacillaceae</taxon>
        <taxon>Lysinibacillus</taxon>
    </lineage>
</organism>
<dbReference type="RefSeq" id="WP_036156507.1">
    <property type="nucleotide sequence ID" value="NZ_AVCX01000003.1"/>
</dbReference>
<dbReference type="InterPro" id="IPR016709">
    <property type="entry name" value="HadA-like"/>
</dbReference>
<dbReference type="SUPFAM" id="SSF54637">
    <property type="entry name" value="Thioesterase/thiol ester dehydrase-isomerase"/>
    <property type="match status" value="1"/>
</dbReference>
<dbReference type="OrthoDB" id="160199at2"/>
<dbReference type="eggNOG" id="COG2030">
    <property type="taxonomic scope" value="Bacteria"/>
</dbReference>
<comment type="caution">
    <text evidence="2">The sequence shown here is derived from an EMBL/GenBank/DDBJ whole genome shotgun (WGS) entry which is preliminary data.</text>
</comment>
<accession>A0A0A3IKM4</accession>
<proteinExistence type="predicted"/>
<evidence type="ECO:0000313" key="2">
    <source>
        <dbReference type="EMBL" id="KGR83378.1"/>
    </source>
</evidence>